<feature type="chain" id="PRO_5013182852" evidence="1">
    <location>
        <begin position="24"/>
        <end position="181"/>
    </location>
</feature>
<evidence type="ECO:0000256" key="1">
    <source>
        <dbReference type="SAM" id="SignalP"/>
    </source>
</evidence>
<name>A0A1U9JTN1_9HYPH</name>
<dbReference type="AlphaFoldDB" id="A0A1U9JTN1"/>
<dbReference type="STRING" id="1902579.BHV28_05040"/>
<evidence type="ECO:0000313" key="3">
    <source>
        <dbReference type="Proteomes" id="UP000188912"/>
    </source>
</evidence>
<gene>
    <name evidence="2" type="ORF">BHV28_05040</name>
</gene>
<reference evidence="2 3" key="2">
    <citation type="journal article" date="2016" name="Sci. Rep.">
        <title>The genome of Rhizobiales bacteria in predatory ants reveals urease gene functions but no genes for nitrogen fixation.</title>
        <authorList>
            <person name="Neuvonen M.M."/>
            <person name="Tamarit D."/>
            <person name="Naslund K."/>
            <person name="Liebig J."/>
            <person name="Feldhaar H."/>
            <person name="Moran N.A."/>
            <person name="Guy L."/>
            <person name="Andersson S.G."/>
        </authorList>
    </citation>
    <scope>NUCLEOTIDE SEQUENCE [LARGE SCALE GENOMIC DNA]</scope>
    <source>
        <strain evidence="2 3">Hsal</strain>
    </source>
</reference>
<keyword evidence="1" id="KW-0732">Signal</keyword>
<protein>
    <submittedName>
        <fullName evidence="2">Uncharacterized protein</fullName>
    </submittedName>
</protein>
<dbReference type="Proteomes" id="UP000188912">
    <property type="component" value="Chromosome"/>
</dbReference>
<organism evidence="2 3">
    <name type="scientific">Candidatus Tokpelaia hoelldobleri</name>
    <dbReference type="NCBI Taxonomy" id="1902579"/>
    <lineage>
        <taxon>Bacteria</taxon>
        <taxon>Pseudomonadati</taxon>
        <taxon>Pseudomonadota</taxon>
        <taxon>Alphaproteobacteria</taxon>
        <taxon>Hyphomicrobiales</taxon>
        <taxon>Candidatus Tokpelaia</taxon>
    </lineage>
</organism>
<accession>A0A1U9JTN1</accession>
<sequence length="181" mass="20407">MHFLKRLAVLVLILTGSVSPGFARQANEVELKMLDETVRIFQYATEKADASMLAGQMLSPRLIQEMARMEGIGEEAVVRNTRQQIAVTAGIYQFSRCDILLDERTGGELVDGSPYFIIPMESVLKIQAGQKVWIKSDIAAVFDRDRWYIVTGGVVHRLYIEKAYPGLEKASFREPEVIRVN</sequence>
<dbReference type="KEGG" id="thd:BHV28_05040"/>
<evidence type="ECO:0000313" key="2">
    <source>
        <dbReference type="EMBL" id="AQS41215.1"/>
    </source>
</evidence>
<reference evidence="2 3" key="1">
    <citation type="journal article" date="2010" name="Science">
        <title>Genomic comparison of the ants Camponotus floridanus and Harpegnathos saltator.</title>
        <authorList>
            <person name="Bonasio R."/>
            <person name="Zhang G."/>
            <person name="Ye C."/>
            <person name="Mutti N.S."/>
            <person name="Fang X."/>
            <person name="Qin N."/>
            <person name="Donahue G."/>
            <person name="Yang P."/>
            <person name="Li Q."/>
            <person name="Li C."/>
            <person name="Zhang P."/>
            <person name="Huang Z."/>
            <person name="Berger S.L."/>
            <person name="Reinberg D."/>
            <person name="Wang J."/>
            <person name="Liebig J."/>
        </authorList>
    </citation>
    <scope>NUCLEOTIDE SEQUENCE [LARGE SCALE GENOMIC DNA]</scope>
    <source>
        <strain evidence="2 3">Hsal</strain>
    </source>
</reference>
<dbReference type="EMBL" id="CP017315">
    <property type="protein sequence ID" value="AQS41215.1"/>
    <property type="molecule type" value="Genomic_DNA"/>
</dbReference>
<keyword evidence="3" id="KW-1185">Reference proteome</keyword>
<proteinExistence type="predicted"/>
<feature type="signal peptide" evidence="1">
    <location>
        <begin position="1"/>
        <end position="23"/>
    </location>
</feature>